<feature type="domain" description="HTH cro/C1-type" evidence="1">
    <location>
        <begin position="11"/>
        <end position="64"/>
    </location>
</feature>
<dbReference type="PROSITE" id="PS50943">
    <property type="entry name" value="HTH_CROC1"/>
    <property type="match status" value="1"/>
</dbReference>
<proteinExistence type="predicted"/>
<name>A0A6B3BVP6_9ACTN</name>
<evidence type="ECO:0000259" key="1">
    <source>
        <dbReference type="PROSITE" id="PS50943"/>
    </source>
</evidence>
<protein>
    <submittedName>
        <fullName evidence="2">Helix-turn-helix domain-containing protein</fullName>
    </submittedName>
</protein>
<accession>A0A6B3BVP6</accession>
<dbReference type="AlphaFoldDB" id="A0A6B3BVP6"/>
<dbReference type="InterPro" id="IPR001387">
    <property type="entry name" value="Cro/C1-type_HTH"/>
</dbReference>
<dbReference type="Gene3D" id="1.10.260.40">
    <property type="entry name" value="lambda repressor-like DNA-binding domains"/>
    <property type="match status" value="1"/>
</dbReference>
<dbReference type="Pfam" id="PF13560">
    <property type="entry name" value="HTH_31"/>
    <property type="match status" value="1"/>
</dbReference>
<reference evidence="2" key="1">
    <citation type="submission" date="2020-01" db="EMBL/GenBank/DDBJ databases">
        <title>Insect and environment-associated Actinomycetes.</title>
        <authorList>
            <person name="Currrie C."/>
            <person name="Chevrette M."/>
            <person name="Carlson C."/>
            <person name="Stubbendieck R."/>
            <person name="Wendt-Pienkowski E."/>
        </authorList>
    </citation>
    <scope>NUCLEOTIDE SEQUENCE</scope>
    <source>
        <strain evidence="2">SID12501</strain>
    </source>
</reference>
<dbReference type="SUPFAM" id="SSF47413">
    <property type="entry name" value="lambda repressor-like DNA-binding domains"/>
    <property type="match status" value="1"/>
</dbReference>
<dbReference type="EMBL" id="JAAGLU010000017">
    <property type="protein sequence ID" value="NEC88398.1"/>
    <property type="molecule type" value="Genomic_DNA"/>
</dbReference>
<dbReference type="GO" id="GO:0003677">
    <property type="term" value="F:DNA binding"/>
    <property type="evidence" value="ECO:0007669"/>
    <property type="project" value="InterPro"/>
</dbReference>
<organism evidence="2">
    <name type="scientific">Streptomyces sp. SID12501</name>
    <dbReference type="NCBI Taxonomy" id="2706042"/>
    <lineage>
        <taxon>Bacteria</taxon>
        <taxon>Bacillati</taxon>
        <taxon>Actinomycetota</taxon>
        <taxon>Actinomycetes</taxon>
        <taxon>Kitasatosporales</taxon>
        <taxon>Streptomycetaceae</taxon>
        <taxon>Streptomyces</taxon>
    </lineage>
</organism>
<dbReference type="CDD" id="cd00093">
    <property type="entry name" value="HTH_XRE"/>
    <property type="match status" value="1"/>
</dbReference>
<dbReference type="Gene3D" id="1.25.40.10">
    <property type="entry name" value="Tetratricopeptide repeat domain"/>
    <property type="match status" value="1"/>
</dbReference>
<gene>
    <name evidence="2" type="ORF">G3I71_21790</name>
</gene>
<dbReference type="SMART" id="SM00530">
    <property type="entry name" value="HTH_XRE"/>
    <property type="match status" value="1"/>
</dbReference>
<dbReference type="SUPFAM" id="SSF48452">
    <property type="entry name" value="TPR-like"/>
    <property type="match status" value="1"/>
</dbReference>
<sequence>MLQQPAFGKRLRQLRQHRGISQVDLTGPGMSAAYLSRLESGNRRPTDRAVAYLAERLGVPRETFEDDRPEDSLTDLVATVAATPERDLDSDTGRLLTQGLDAAGEADPLTRWHALTQLARVYEVVGDFRKEHEALVRLNALSEELGRAALQVRARLRLARCARDLGDAKAARDAVTEVLALRDERQLRLSAAELVRSKLLLVSVQAELGDLAAAARLADEVCQSLRGTTGVLAAEAFWSAGTVAARQGNHAAATERLLEAMAAVDSHDDLKLWIRLRLVGASLSLEASPPRVEDAESFLAEAEPALKLIGTPRHQQELLYVQAKLAFHQGATDRAGELLTAGEDGRQLLSYRDQIRYDVLRGLLALRAGEQGALGRLREIAARVQAGNMPDLAAEVWRTVAENTI</sequence>
<dbReference type="InterPro" id="IPR010982">
    <property type="entry name" value="Lambda_DNA-bd_dom_sf"/>
</dbReference>
<evidence type="ECO:0000313" key="2">
    <source>
        <dbReference type="EMBL" id="NEC88398.1"/>
    </source>
</evidence>
<dbReference type="InterPro" id="IPR011990">
    <property type="entry name" value="TPR-like_helical_dom_sf"/>
</dbReference>
<dbReference type="RefSeq" id="WP_164316509.1">
    <property type="nucleotide sequence ID" value="NZ_JAAGLU010000017.1"/>
</dbReference>
<comment type="caution">
    <text evidence="2">The sequence shown here is derived from an EMBL/GenBank/DDBJ whole genome shotgun (WGS) entry which is preliminary data.</text>
</comment>